<evidence type="ECO:0000259" key="12">
    <source>
        <dbReference type="Pfam" id="PF13538"/>
    </source>
</evidence>
<reference evidence="14 15" key="1">
    <citation type="submission" date="2024-04" db="EMBL/GenBank/DDBJ databases">
        <authorList>
            <person name="Abashina T."/>
            <person name="Shaikin A."/>
        </authorList>
    </citation>
    <scope>NUCLEOTIDE SEQUENCE [LARGE SCALE GENOMIC DNA]</scope>
    <source>
        <strain evidence="14 15">AAFK</strain>
    </source>
</reference>
<dbReference type="NCBIfam" id="TIGR01447">
    <property type="entry name" value="recD"/>
    <property type="match status" value="1"/>
</dbReference>
<sequence>MPDQLYAAASRGLIRSLDLHFARTLERLADGRSEALSLGACLVSHQVGLGHVCVDLAQLAGRPLFGSESQADGEVILAPDLNSWRKHLQASGVVGQPGQGMPLILDEQDRLYLGRYWRFEDALARQLRARALMQPEIDLQRLRAGLERFFGPASAEPDWQKLAAAIALLRGLAVIAGGPGTGKTTTVVKILALLLEQDQNLRIALVAPTGKAAARLSESIKARKQDLACDAVIRQAVPEEAGTIHRLLKALPGQNGFRHHAGHPLPVDVLVLDEASMVDLPLMARLVDALPPQARLYMLGDQDQLASVEAGSVLADICGASAQRGYSPELCGQLQALAGVALPATESVAGPLQDCIVHLRASHRFRQDSGIGALAQAINQGDAEAAGRILRSNQFADLAWQGESGAASLDLVAQRAAGAYGLYLGLDAPGAALEAFNRFRVLCALRDGPYGVAGLNQAIESALAHKGLISPGNLHYAGRPVMVIRNDYTLRLYNGDIGILLPDPAANGAIRAFFAQPDGSVRAIHPNRLPEHDTAYAMTVHKSQGSEFDEVLLVLPEADAPVLTRELIYTGVTRARRHMILHGSASILSLAIRRRVSRASGLLDKLWQSGSASPS</sequence>
<organism evidence="14 15">
    <name type="scientific">Thermithiobacillus plumbiphilus</name>
    <dbReference type="NCBI Taxonomy" id="1729899"/>
    <lineage>
        <taxon>Bacteria</taxon>
        <taxon>Pseudomonadati</taxon>
        <taxon>Pseudomonadota</taxon>
        <taxon>Acidithiobacillia</taxon>
        <taxon>Acidithiobacillales</taxon>
        <taxon>Thermithiobacillaceae</taxon>
        <taxon>Thermithiobacillus</taxon>
    </lineage>
</organism>
<feature type="domain" description="RecBCD enzyme subunit RecD N-terminal" evidence="13">
    <location>
        <begin position="11"/>
        <end position="112"/>
    </location>
</feature>
<accession>A0ABU9D5P3</accession>
<evidence type="ECO:0000256" key="11">
    <source>
        <dbReference type="HAMAP-Rule" id="MF_01487"/>
    </source>
</evidence>
<dbReference type="InterPro" id="IPR006344">
    <property type="entry name" value="RecD"/>
</dbReference>
<keyword evidence="8 11" id="KW-0238">DNA-binding</keyword>
<dbReference type="Pfam" id="PF13538">
    <property type="entry name" value="UvrD_C_2"/>
    <property type="match status" value="1"/>
</dbReference>
<keyword evidence="1 11" id="KW-0540">Nuclease</keyword>
<comment type="similarity">
    <text evidence="11">Belongs to the RecD family.</text>
</comment>
<keyword evidence="15" id="KW-1185">Reference proteome</keyword>
<dbReference type="Gene3D" id="1.10.10.1020">
    <property type="entry name" value="RecBCD complex, subunit RecD, N-terminal domain"/>
    <property type="match status" value="1"/>
</dbReference>
<dbReference type="CDD" id="cd17933">
    <property type="entry name" value="DEXSc_RecD-like"/>
    <property type="match status" value="1"/>
</dbReference>
<evidence type="ECO:0000256" key="10">
    <source>
        <dbReference type="ARBA" id="ARBA00023235"/>
    </source>
</evidence>
<comment type="miscellaneous">
    <text evidence="11">In the RecBCD complex, RecB has a slow 3'-5' helicase, an exonuclease activity and loads RecA onto ssDNA, RecD has a fast 5'-3' helicase activity, while RecC stimulates the ATPase and processivity of the RecB helicase and contributes to recognition of the Chi site.</text>
</comment>
<comment type="catalytic activity">
    <reaction evidence="11">
        <text>ATP + H2O = ADP + phosphate + H(+)</text>
        <dbReference type="Rhea" id="RHEA:13065"/>
        <dbReference type="ChEBI" id="CHEBI:15377"/>
        <dbReference type="ChEBI" id="CHEBI:15378"/>
        <dbReference type="ChEBI" id="CHEBI:30616"/>
        <dbReference type="ChEBI" id="CHEBI:43474"/>
        <dbReference type="ChEBI" id="CHEBI:456216"/>
        <dbReference type="EC" id="5.6.2.3"/>
    </reaction>
</comment>
<dbReference type="InterPro" id="IPR027785">
    <property type="entry name" value="UvrD-like_helicase_C"/>
</dbReference>
<dbReference type="PANTHER" id="PTHR43788:SF6">
    <property type="entry name" value="DNA HELICASE B"/>
    <property type="match status" value="1"/>
</dbReference>
<dbReference type="HAMAP" id="MF_01487">
    <property type="entry name" value="RecD"/>
    <property type="match status" value="1"/>
</dbReference>
<keyword evidence="3 11" id="KW-0227">DNA damage</keyword>
<dbReference type="RefSeq" id="WP_341369934.1">
    <property type="nucleotide sequence ID" value="NZ_JBBPCO010000002.1"/>
</dbReference>
<dbReference type="CDD" id="cd18809">
    <property type="entry name" value="SF1_C_RecD"/>
    <property type="match status" value="1"/>
</dbReference>
<comment type="subunit">
    <text evidence="11">Heterotrimer of RecB, RecC and RecD. All subunits contribute to DNA-binding.</text>
</comment>
<dbReference type="SUPFAM" id="SSF52540">
    <property type="entry name" value="P-loop containing nucleoside triphosphate hydrolases"/>
    <property type="match status" value="2"/>
</dbReference>
<dbReference type="Gene3D" id="3.40.50.300">
    <property type="entry name" value="P-loop containing nucleotide triphosphate hydrolases"/>
    <property type="match status" value="3"/>
</dbReference>
<dbReference type="InterPro" id="IPR049550">
    <property type="entry name" value="RecD_N"/>
</dbReference>
<dbReference type="Pfam" id="PF21185">
    <property type="entry name" value="RecD_N"/>
    <property type="match status" value="1"/>
</dbReference>
<evidence type="ECO:0000256" key="5">
    <source>
        <dbReference type="ARBA" id="ARBA00022806"/>
    </source>
</evidence>
<name>A0ABU9D5P3_9PROT</name>
<evidence type="ECO:0000256" key="9">
    <source>
        <dbReference type="ARBA" id="ARBA00023204"/>
    </source>
</evidence>
<dbReference type="InterPro" id="IPR041851">
    <property type="entry name" value="RecD_N_sf"/>
</dbReference>
<proteinExistence type="inferred from homology"/>
<dbReference type="Pfam" id="PF13245">
    <property type="entry name" value="AAA_19"/>
    <property type="match status" value="1"/>
</dbReference>
<keyword evidence="5 11" id="KW-0347">Helicase</keyword>
<keyword evidence="4 11" id="KW-0378">Hydrolase</keyword>
<evidence type="ECO:0000256" key="4">
    <source>
        <dbReference type="ARBA" id="ARBA00022801"/>
    </source>
</evidence>
<dbReference type="InterPro" id="IPR050534">
    <property type="entry name" value="Coronavir_polyprotein_1ab"/>
</dbReference>
<dbReference type="InterPro" id="IPR027417">
    <property type="entry name" value="P-loop_NTPase"/>
</dbReference>
<keyword evidence="7 11" id="KW-0067">ATP-binding</keyword>
<evidence type="ECO:0000313" key="15">
    <source>
        <dbReference type="Proteomes" id="UP001446205"/>
    </source>
</evidence>
<dbReference type="Proteomes" id="UP001446205">
    <property type="component" value="Unassembled WGS sequence"/>
</dbReference>
<comment type="caution">
    <text evidence="14">The sequence shown here is derived from an EMBL/GenBank/DDBJ whole genome shotgun (WGS) entry which is preliminary data.</text>
</comment>
<comment type="function">
    <text evidence="11">A helicase/nuclease that prepares dsDNA breaks (DSB) for recombinational DNA repair. Binds to DSBs and unwinds DNA via a highly rapid and processive ATP-dependent bidirectional helicase activity. Unwinds dsDNA until it encounters a Chi (crossover hotspot instigator) sequence from the 3' direction. Cuts ssDNA a few nucleotides 3' to the Chi site. The properties and activities of the enzyme are changed at Chi. The Chi-altered holoenzyme produces a long 3'-ssDNA overhang and facilitates RecA-binding to the ssDNA for homologous DNA recombination and repair. Holoenzyme degrades any linearized DNA that is unable to undergo homologous recombination. In the holoenzyme this subunit has ssDNA-dependent ATPase and 5'-3' helicase activity. When added to pre-assembled RecBC greatly stimulates nuclease activity and augments holoenzyme processivity. Negatively regulates the RecA-loading ability of RecBCD.</text>
</comment>
<evidence type="ECO:0000256" key="6">
    <source>
        <dbReference type="ARBA" id="ARBA00022839"/>
    </source>
</evidence>
<evidence type="ECO:0000256" key="7">
    <source>
        <dbReference type="ARBA" id="ARBA00022840"/>
    </source>
</evidence>
<protein>
    <recommendedName>
        <fullName evidence="11">RecBCD enzyme subunit RecD</fullName>
        <ecNumber evidence="11">5.6.2.3</ecNumber>
    </recommendedName>
    <alternativeName>
        <fullName evidence="11">DNA 5'-3' helicase subunit RecD</fullName>
    </alternativeName>
    <alternativeName>
        <fullName evidence="11">Exonuclease V subunit RecD</fullName>
        <shortName evidence="11">ExoV subunit RecD</shortName>
    </alternativeName>
    <alternativeName>
        <fullName evidence="11">Helicase/nuclease RecBCD subunit RecD</fullName>
    </alternativeName>
</protein>
<dbReference type="EMBL" id="JBBPCO010000002">
    <property type="protein sequence ID" value="MEK8088869.1"/>
    <property type="molecule type" value="Genomic_DNA"/>
</dbReference>
<keyword evidence="10 11" id="KW-0413">Isomerase</keyword>
<dbReference type="EC" id="5.6.2.3" evidence="11"/>
<dbReference type="PANTHER" id="PTHR43788">
    <property type="entry name" value="DNA2/NAM7 HELICASE FAMILY MEMBER"/>
    <property type="match status" value="1"/>
</dbReference>
<dbReference type="GO" id="GO:0008854">
    <property type="term" value="F:exodeoxyribonuclease V activity"/>
    <property type="evidence" value="ECO:0007669"/>
    <property type="project" value="UniProtKB-EC"/>
</dbReference>
<evidence type="ECO:0000256" key="8">
    <source>
        <dbReference type="ARBA" id="ARBA00023125"/>
    </source>
</evidence>
<keyword evidence="9 11" id="KW-0234">DNA repair</keyword>
<keyword evidence="2 11" id="KW-0547">Nucleotide-binding</keyword>
<gene>
    <name evidence="11 14" type="primary">recD</name>
    <name evidence="14" type="ORF">WOB96_03740</name>
</gene>
<evidence type="ECO:0000259" key="13">
    <source>
        <dbReference type="Pfam" id="PF21185"/>
    </source>
</evidence>
<evidence type="ECO:0000256" key="1">
    <source>
        <dbReference type="ARBA" id="ARBA00022722"/>
    </source>
</evidence>
<evidence type="ECO:0000256" key="2">
    <source>
        <dbReference type="ARBA" id="ARBA00022741"/>
    </source>
</evidence>
<evidence type="ECO:0000313" key="14">
    <source>
        <dbReference type="EMBL" id="MEK8088869.1"/>
    </source>
</evidence>
<keyword evidence="6 11" id="KW-0269">Exonuclease</keyword>
<feature type="binding site" evidence="11">
    <location>
        <begin position="177"/>
        <end position="184"/>
    </location>
    <ligand>
        <name>ATP</name>
        <dbReference type="ChEBI" id="CHEBI:30616"/>
    </ligand>
</feature>
<feature type="domain" description="UvrD-like helicase C-terminal" evidence="12">
    <location>
        <begin position="535"/>
        <end position="581"/>
    </location>
</feature>
<evidence type="ECO:0000256" key="3">
    <source>
        <dbReference type="ARBA" id="ARBA00022763"/>
    </source>
</evidence>